<dbReference type="InterPro" id="IPR050613">
    <property type="entry name" value="Sec_Metabolite_Reg"/>
</dbReference>
<evidence type="ECO:0000256" key="3">
    <source>
        <dbReference type="SAM" id="MobiDB-lite"/>
    </source>
</evidence>
<keyword evidence="5" id="KW-1185">Reference proteome</keyword>
<dbReference type="PANTHER" id="PTHR31001">
    <property type="entry name" value="UNCHARACTERIZED TRANSCRIPTIONAL REGULATORY PROTEIN"/>
    <property type="match status" value="1"/>
</dbReference>
<dbReference type="Proteomes" id="UP001437256">
    <property type="component" value="Unassembled WGS sequence"/>
</dbReference>
<feature type="compositionally biased region" description="Low complexity" evidence="3">
    <location>
        <begin position="291"/>
        <end position="306"/>
    </location>
</feature>
<dbReference type="CDD" id="cd12148">
    <property type="entry name" value="fungal_TF_MHR"/>
    <property type="match status" value="1"/>
</dbReference>
<dbReference type="EMBL" id="JBBXMP010000005">
    <property type="protein sequence ID" value="KAL0070854.1"/>
    <property type="molecule type" value="Genomic_DNA"/>
</dbReference>
<evidence type="ECO:0000256" key="2">
    <source>
        <dbReference type="ARBA" id="ARBA00023242"/>
    </source>
</evidence>
<accession>A0ABR3AD09</accession>
<comment type="subcellular location">
    <subcellularLocation>
        <location evidence="1">Nucleus</location>
    </subcellularLocation>
</comment>
<feature type="region of interest" description="Disordered" evidence="3">
    <location>
        <begin position="285"/>
        <end position="312"/>
    </location>
</feature>
<comment type="caution">
    <text evidence="4">The sequence shown here is derived from an EMBL/GenBank/DDBJ whole genome shotgun (WGS) entry which is preliminary data.</text>
</comment>
<evidence type="ECO:0008006" key="6">
    <source>
        <dbReference type="Google" id="ProtNLM"/>
    </source>
</evidence>
<evidence type="ECO:0000313" key="5">
    <source>
        <dbReference type="Proteomes" id="UP001437256"/>
    </source>
</evidence>
<evidence type="ECO:0000313" key="4">
    <source>
        <dbReference type="EMBL" id="KAL0070854.1"/>
    </source>
</evidence>
<reference evidence="4 5" key="1">
    <citation type="submission" date="2024-05" db="EMBL/GenBank/DDBJ databases">
        <title>A draft genome resource for the thread blight pathogen Marasmius tenuissimus strain MS-2.</title>
        <authorList>
            <person name="Yulfo-Soto G.E."/>
            <person name="Baruah I.K."/>
            <person name="Amoako-Attah I."/>
            <person name="Bukari Y."/>
            <person name="Meinhardt L.W."/>
            <person name="Bailey B.A."/>
            <person name="Cohen S.P."/>
        </authorList>
    </citation>
    <scope>NUCLEOTIDE SEQUENCE [LARGE SCALE GENOMIC DNA]</scope>
    <source>
        <strain evidence="4 5">MS-2</strain>
    </source>
</reference>
<dbReference type="PANTHER" id="PTHR31001:SF56">
    <property type="entry name" value="ZN(2)-C6 FUNGAL-TYPE DOMAIN-CONTAINING PROTEIN"/>
    <property type="match status" value="1"/>
</dbReference>
<keyword evidence="2" id="KW-0539">Nucleus</keyword>
<name>A0ABR3AD09_9AGAR</name>
<protein>
    <recommendedName>
        <fullName evidence="6">Transcription factor domain-containing protein</fullName>
    </recommendedName>
</protein>
<evidence type="ECO:0000256" key="1">
    <source>
        <dbReference type="ARBA" id="ARBA00004123"/>
    </source>
</evidence>
<sequence>MHHCLALGRPPSIRMSYVDCQFPTDEDVPLDKDVYQWKYEFSRDIFSQVIELTLTAEPPNYETILDLDRKVREKPLPSHLNMFMNPGDEHCTPSTYMRGCLLGLYRAVTLLYLHRSFFAQAMLDHPINPLRSPYAPSFLAAYRCASGVIRATSQHYERFPALCVRWWGIWTHLFTAAVIVGTIVTHSPSSTMAPNAFTELGFAYNLFEKTAHKSRRARSGLKILTRLREKATQVYTNFRDGSPLPPNLHTVGHDYGDDELALFGGQTNVFFSKLLASKVRWRSSSSTKNHTTSAASSPTSDANSSSPGLPDALREVHPSLLEYLSTLPASQKPPAYQNGQLAEASSSAIEPDLIQQMNYMGNMQATTPEGYDEQSGLATIGSPSMDMNTEIFPESFMDLGMLSGNAGIDEQWNVFMRDAGIMGYPPQ</sequence>
<organism evidence="4 5">
    <name type="scientific">Marasmius tenuissimus</name>
    <dbReference type="NCBI Taxonomy" id="585030"/>
    <lineage>
        <taxon>Eukaryota</taxon>
        <taxon>Fungi</taxon>
        <taxon>Dikarya</taxon>
        <taxon>Basidiomycota</taxon>
        <taxon>Agaricomycotina</taxon>
        <taxon>Agaricomycetes</taxon>
        <taxon>Agaricomycetidae</taxon>
        <taxon>Agaricales</taxon>
        <taxon>Marasmiineae</taxon>
        <taxon>Marasmiaceae</taxon>
        <taxon>Marasmius</taxon>
    </lineage>
</organism>
<proteinExistence type="predicted"/>
<gene>
    <name evidence="4" type="ORF">AAF712_002075</name>
</gene>